<dbReference type="GO" id="GO:0000155">
    <property type="term" value="F:phosphorelay sensor kinase activity"/>
    <property type="evidence" value="ECO:0007669"/>
    <property type="project" value="InterPro"/>
</dbReference>
<evidence type="ECO:0000256" key="1">
    <source>
        <dbReference type="ARBA" id="ARBA00000085"/>
    </source>
</evidence>
<evidence type="ECO:0000256" key="7">
    <source>
        <dbReference type="ARBA" id="ARBA00022840"/>
    </source>
</evidence>
<evidence type="ECO:0000256" key="4">
    <source>
        <dbReference type="ARBA" id="ARBA00022679"/>
    </source>
</evidence>
<dbReference type="PRINTS" id="PR00344">
    <property type="entry name" value="BCTRLSENSOR"/>
</dbReference>
<dbReference type="InterPro" id="IPR013767">
    <property type="entry name" value="PAS_fold"/>
</dbReference>
<sequence length="797" mass="88215">MEPKKKTFRGGSKEVSPTIWIALCSFLALVIFVLGFVIWRYRKTLALRQYAFAAVPRPRQIVDPNGKCLFANPAFEDFFGGDLRAVPDLILDESNGNEEIGRKLATLQLNAKNGVSGHVEIEIPGAGPGYNDVQWRHVAAYPLPNRPGYVFWFVDDITMRRQMEKVINDQQQRFVDLLENAPIGFFSVDAAGAFLFANQTLTDWLGYSSSELESGQIKLHDIVADASLDEVPAYHPFEDVESRSGEVFLKTADGEKRILAVISQHIAEGSGDKGFRTRSVVRNLTLEREMATALEQSEKRFRKFFNEAPVGIVLLNERGVITESNRAFEELLAATEEVKGKPLLSLIGDQERESVREALVSATTYERKAMEVHLTGNADTVCNMNVTHVDENSGLPSGYILNFTDTTEQRSLEAQFAQSQKMQAVGQLAGGIAHDFNNLLTAMIGFSDLLLLRHRPGDQSFADIMQIKQNANRAANLVRQLLAFSRQQTLQPRRLNVTDIIAELAHLLRRLIGETIELRITHGRDLGDVKADQGQLEQVIINLAVNARDAMDQGGMLEIITSNVMVDAPYKVKGEEIPPGDYVLVKVQDTGHGIPSEIIDRIFDPFFSTKEVGAGTGLGLSTVYGIVKQSGGFVFVDSTADQGTVFSLLLPHFQEDAQDQEELVAEIPKAQDLTGRGNILLVEDEDAVRSFSARALENKGYKVLEANSGEAALEILQQDGETIDLVITDVVMPKMDGPTLIKTLYKTHPDLKVIFISGYTEDSFRKTLDVDSAIEFLPKPFSLKQLASKVKDVLSAQ</sequence>
<evidence type="ECO:0000259" key="11">
    <source>
        <dbReference type="PROSITE" id="PS50109"/>
    </source>
</evidence>
<dbReference type="Gene3D" id="1.10.287.130">
    <property type="match status" value="1"/>
</dbReference>
<evidence type="ECO:0000256" key="5">
    <source>
        <dbReference type="ARBA" id="ARBA00022741"/>
    </source>
</evidence>
<gene>
    <name evidence="14" type="ORF">WH96_14000</name>
</gene>
<dbReference type="SUPFAM" id="SSF47384">
    <property type="entry name" value="Homodimeric domain of signal transducing histidine kinase"/>
    <property type="match status" value="1"/>
</dbReference>
<dbReference type="PATRIC" id="fig|1489064.4.peg.4145"/>
<dbReference type="PANTHER" id="PTHR43065">
    <property type="entry name" value="SENSOR HISTIDINE KINASE"/>
    <property type="match status" value="1"/>
</dbReference>
<proteinExistence type="predicted"/>
<dbReference type="CDD" id="cd00082">
    <property type="entry name" value="HisKA"/>
    <property type="match status" value="1"/>
</dbReference>
<evidence type="ECO:0000256" key="9">
    <source>
        <dbReference type="PROSITE-ProRule" id="PRU00169"/>
    </source>
</evidence>
<dbReference type="SMART" id="SM00387">
    <property type="entry name" value="HATPase_c"/>
    <property type="match status" value="1"/>
</dbReference>
<dbReference type="EC" id="2.7.13.3" evidence="2"/>
<dbReference type="Gene3D" id="3.40.50.2300">
    <property type="match status" value="1"/>
</dbReference>
<keyword evidence="3 9" id="KW-0597">Phosphoprotein</keyword>
<keyword evidence="10" id="KW-1133">Transmembrane helix</keyword>
<name>A0A0H2MHR1_9PROT</name>
<accession>A0A0H2MHR1</accession>
<evidence type="ECO:0000313" key="14">
    <source>
        <dbReference type="EMBL" id="KLN60282.1"/>
    </source>
</evidence>
<evidence type="ECO:0000259" key="12">
    <source>
        <dbReference type="PROSITE" id="PS50110"/>
    </source>
</evidence>
<dbReference type="GO" id="GO:0005524">
    <property type="term" value="F:ATP binding"/>
    <property type="evidence" value="ECO:0007669"/>
    <property type="project" value="UniProtKB-KW"/>
</dbReference>
<keyword evidence="8" id="KW-0902">Two-component regulatory system</keyword>
<dbReference type="InterPro" id="IPR036097">
    <property type="entry name" value="HisK_dim/P_sf"/>
</dbReference>
<feature type="domain" description="Response regulatory" evidence="12">
    <location>
        <begin position="678"/>
        <end position="794"/>
    </location>
</feature>
<reference evidence="14 15" key="1">
    <citation type="submission" date="2015-03" db="EMBL/GenBank/DDBJ databases">
        <title>Genome Sequence of Kiloniella spongiae MEBiC09566, isolated from a marine sponge.</title>
        <authorList>
            <person name="Shao Z."/>
            <person name="Wang L."/>
            <person name="Li X."/>
        </authorList>
    </citation>
    <scope>NUCLEOTIDE SEQUENCE [LARGE SCALE GENOMIC DNA]</scope>
    <source>
        <strain evidence="14 15">MEBiC09566</strain>
    </source>
</reference>
<dbReference type="SUPFAM" id="SSF55874">
    <property type="entry name" value="ATPase domain of HSP90 chaperone/DNA topoisomerase II/histidine kinase"/>
    <property type="match status" value="1"/>
</dbReference>
<evidence type="ECO:0000256" key="2">
    <source>
        <dbReference type="ARBA" id="ARBA00012438"/>
    </source>
</evidence>
<keyword evidence="6" id="KW-0418">Kinase</keyword>
<dbReference type="NCBIfam" id="TIGR00229">
    <property type="entry name" value="sensory_box"/>
    <property type="match status" value="2"/>
</dbReference>
<feature type="domain" description="Histidine kinase" evidence="11">
    <location>
        <begin position="431"/>
        <end position="654"/>
    </location>
</feature>
<dbReference type="Gene3D" id="3.30.450.20">
    <property type="entry name" value="PAS domain"/>
    <property type="match status" value="3"/>
</dbReference>
<keyword evidence="7" id="KW-0067">ATP-binding</keyword>
<dbReference type="AlphaFoldDB" id="A0A0H2MHR1"/>
<dbReference type="Pfam" id="PF00512">
    <property type="entry name" value="HisKA"/>
    <property type="match status" value="1"/>
</dbReference>
<keyword evidence="10" id="KW-0812">Transmembrane</keyword>
<dbReference type="SUPFAM" id="SSF55785">
    <property type="entry name" value="PYP-like sensor domain (PAS domain)"/>
    <property type="match status" value="3"/>
</dbReference>
<dbReference type="InterPro" id="IPR035965">
    <property type="entry name" value="PAS-like_dom_sf"/>
</dbReference>
<dbReference type="Pfam" id="PF00989">
    <property type="entry name" value="PAS"/>
    <property type="match status" value="1"/>
</dbReference>
<dbReference type="InterPro" id="IPR003594">
    <property type="entry name" value="HATPase_dom"/>
</dbReference>
<dbReference type="InterPro" id="IPR036890">
    <property type="entry name" value="HATPase_C_sf"/>
</dbReference>
<dbReference type="CDD" id="cd00130">
    <property type="entry name" value="PAS"/>
    <property type="match status" value="3"/>
</dbReference>
<keyword evidence="5" id="KW-0547">Nucleotide-binding</keyword>
<dbReference type="SUPFAM" id="SSF52172">
    <property type="entry name" value="CheY-like"/>
    <property type="match status" value="1"/>
</dbReference>
<dbReference type="STRING" id="1489064.WH96_14000"/>
<dbReference type="PROSITE" id="PS50110">
    <property type="entry name" value="RESPONSE_REGULATORY"/>
    <property type="match status" value="1"/>
</dbReference>
<dbReference type="EMBL" id="LAQL01000008">
    <property type="protein sequence ID" value="KLN60282.1"/>
    <property type="molecule type" value="Genomic_DNA"/>
</dbReference>
<comment type="caution">
    <text evidence="14">The sequence shown here is derived from an EMBL/GenBank/DDBJ whole genome shotgun (WGS) entry which is preliminary data.</text>
</comment>
<keyword evidence="4" id="KW-0808">Transferase</keyword>
<keyword evidence="15" id="KW-1185">Reference proteome</keyword>
<evidence type="ECO:0000259" key="13">
    <source>
        <dbReference type="PROSITE" id="PS50112"/>
    </source>
</evidence>
<dbReference type="SMART" id="SM00448">
    <property type="entry name" value="REC"/>
    <property type="match status" value="1"/>
</dbReference>
<evidence type="ECO:0000256" key="3">
    <source>
        <dbReference type="ARBA" id="ARBA00022553"/>
    </source>
</evidence>
<dbReference type="PROSITE" id="PS50109">
    <property type="entry name" value="HIS_KIN"/>
    <property type="match status" value="1"/>
</dbReference>
<dbReference type="InterPro" id="IPR003661">
    <property type="entry name" value="HisK_dim/P_dom"/>
</dbReference>
<dbReference type="SMART" id="SM00388">
    <property type="entry name" value="HisKA"/>
    <property type="match status" value="1"/>
</dbReference>
<dbReference type="InterPro" id="IPR011006">
    <property type="entry name" value="CheY-like_superfamily"/>
</dbReference>
<dbReference type="Pfam" id="PF00072">
    <property type="entry name" value="Response_reg"/>
    <property type="match status" value="1"/>
</dbReference>
<dbReference type="Pfam" id="PF02518">
    <property type="entry name" value="HATPase_c"/>
    <property type="match status" value="1"/>
</dbReference>
<feature type="transmembrane region" description="Helical" evidence="10">
    <location>
        <begin position="20"/>
        <end position="39"/>
    </location>
</feature>
<protein>
    <recommendedName>
        <fullName evidence="2">histidine kinase</fullName>
        <ecNumber evidence="2">2.7.13.3</ecNumber>
    </recommendedName>
</protein>
<dbReference type="PANTHER" id="PTHR43065:SF42">
    <property type="entry name" value="TWO-COMPONENT SENSOR PPRA"/>
    <property type="match status" value="1"/>
</dbReference>
<evidence type="ECO:0000256" key="8">
    <source>
        <dbReference type="ARBA" id="ARBA00023012"/>
    </source>
</evidence>
<dbReference type="SMART" id="SM00091">
    <property type="entry name" value="PAS"/>
    <property type="match status" value="3"/>
</dbReference>
<dbReference type="Proteomes" id="UP000035444">
    <property type="component" value="Unassembled WGS sequence"/>
</dbReference>
<dbReference type="FunFam" id="1.10.287.130:FF:000037">
    <property type="entry name" value="Hybrid sensor histidine kinase/response regulator"/>
    <property type="match status" value="1"/>
</dbReference>
<dbReference type="InterPro" id="IPR004358">
    <property type="entry name" value="Sig_transdc_His_kin-like_C"/>
</dbReference>
<organism evidence="14 15">
    <name type="scientific">Kiloniella spongiae</name>
    <dbReference type="NCBI Taxonomy" id="1489064"/>
    <lineage>
        <taxon>Bacteria</taxon>
        <taxon>Pseudomonadati</taxon>
        <taxon>Pseudomonadota</taxon>
        <taxon>Alphaproteobacteria</taxon>
        <taxon>Rhodospirillales</taxon>
        <taxon>Kiloniellaceae</taxon>
        <taxon>Kiloniella</taxon>
    </lineage>
</organism>
<dbReference type="InterPro" id="IPR000014">
    <property type="entry name" value="PAS"/>
</dbReference>
<keyword evidence="10" id="KW-0472">Membrane</keyword>
<comment type="catalytic activity">
    <reaction evidence="1">
        <text>ATP + protein L-histidine = ADP + protein N-phospho-L-histidine.</text>
        <dbReference type="EC" id="2.7.13.3"/>
    </reaction>
</comment>
<dbReference type="InterPro" id="IPR005467">
    <property type="entry name" value="His_kinase_dom"/>
</dbReference>
<dbReference type="Gene3D" id="3.30.565.10">
    <property type="entry name" value="Histidine kinase-like ATPase, C-terminal domain"/>
    <property type="match status" value="1"/>
</dbReference>
<dbReference type="Pfam" id="PF13188">
    <property type="entry name" value="PAS_8"/>
    <property type="match status" value="1"/>
</dbReference>
<evidence type="ECO:0000256" key="6">
    <source>
        <dbReference type="ARBA" id="ARBA00022777"/>
    </source>
</evidence>
<evidence type="ECO:0000313" key="15">
    <source>
        <dbReference type="Proteomes" id="UP000035444"/>
    </source>
</evidence>
<feature type="modified residue" description="4-aspartylphosphate" evidence="9">
    <location>
        <position position="729"/>
    </location>
</feature>
<dbReference type="PROSITE" id="PS50112">
    <property type="entry name" value="PAS"/>
    <property type="match status" value="1"/>
</dbReference>
<evidence type="ECO:0000256" key="10">
    <source>
        <dbReference type="SAM" id="Phobius"/>
    </source>
</evidence>
<dbReference type="GO" id="GO:0006355">
    <property type="term" value="P:regulation of DNA-templated transcription"/>
    <property type="evidence" value="ECO:0007669"/>
    <property type="project" value="InterPro"/>
</dbReference>
<feature type="domain" description="PAS" evidence="13">
    <location>
        <begin position="170"/>
        <end position="212"/>
    </location>
</feature>
<dbReference type="InterPro" id="IPR001789">
    <property type="entry name" value="Sig_transdc_resp-reg_receiver"/>
</dbReference>